<feature type="compositionally biased region" description="Polar residues" evidence="1">
    <location>
        <begin position="401"/>
        <end position="414"/>
    </location>
</feature>
<feature type="compositionally biased region" description="Basic and acidic residues" evidence="1">
    <location>
        <begin position="916"/>
        <end position="928"/>
    </location>
</feature>
<feature type="region of interest" description="Disordered" evidence="1">
    <location>
        <begin position="63"/>
        <end position="84"/>
    </location>
</feature>
<feature type="compositionally biased region" description="Low complexity" evidence="1">
    <location>
        <begin position="435"/>
        <end position="449"/>
    </location>
</feature>
<feature type="region of interest" description="Disordered" evidence="1">
    <location>
        <begin position="550"/>
        <end position="888"/>
    </location>
</feature>
<feature type="compositionally biased region" description="Acidic residues" evidence="1">
    <location>
        <begin position="720"/>
        <end position="729"/>
    </location>
</feature>
<feature type="compositionally biased region" description="Basic and acidic residues" evidence="1">
    <location>
        <begin position="289"/>
        <end position="314"/>
    </location>
</feature>
<feature type="region of interest" description="Disordered" evidence="1">
    <location>
        <begin position="126"/>
        <end position="149"/>
    </location>
</feature>
<keyword evidence="2" id="KW-0472">Membrane</keyword>
<feature type="transmembrane region" description="Helical" evidence="2">
    <location>
        <begin position="27"/>
        <end position="50"/>
    </location>
</feature>
<feature type="compositionally biased region" description="Polar residues" evidence="1">
    <location>
        <begin position="553"/>
        <end position="563"/>
    </location>
</feature>
<feature type="compositionally biased region" description="Basic and acidic residues" evidence="1">
    <location>
        <begin position="138"/>
        <end position="149"/>
    </location>
</feature>
<feature type="region of interest" description="Disordered" evidence="1">
    <location>
        <begin position="162"/>
        <end position="386"/>
    </location>
</feature>
<sequence length="937" mass="101707">MPSLIRALGSIEARDEESGSPTLSTGAIIGVAVSGAFVLFVTLSLALICVSRWRGRRRQLAELAESGTTPSQGDSEDKSPFPRRLRKKSLLDYEGGPEEPDFQWHRISLPIIPPVFSRKPSMNLAPFRDVHSSAGKSQRREKERGRELNELRRKSSWIDEDALHGPRISQPKSKRSLSSLRRKLSAKQPLNHPALMGSPTLPHAHYKTDTDHKESIAPPGATNCQYLRPDEHYRSPAATLGGDQVNENNEHDRLRGGPAARRQVSSARDPTAGPELYIGHGLVRHPPAHGHEAPGRQPEPEAADHVCGERREKQPPGSPLRRCAHGRQRRRQPSTKPKGCCAPAVAELDAAAETTPQKGRPTPPPGLSQRSSHADRHVSQMSHVSQFSIVSEADSLVVSHRGSQPDVQTALSSPSRHERAREMALAEQQQQSRPSTSGSDSSALSTLYSVDEELEGSQACRRSMERTVDARTDSQSHERYDKSPKFPFENGGSPRINKLRRGTLGQFHGPRPMPRPESPDVPASPRDMFAKPLETSMQFSIYTVEDDPFIAESSPTHGSQRLSQIFKVVPGNNKRPDTGPKTTGSPTPPAKSLRITLPPPYILRPGSPTRDIHGRRPSPSPSSRSGGSSEHENRISVASTVGYNTTTLLAIPTPEASPTDPEERPESRGGYRYDRPASPADDDLEDEERDVLRSMPRSRLFAKQSRSPSDGSVYSQQSQQEEEEEEEDQLPPLRHTTTKKSNHNNRDSAQMTSLVAELRRMNSQISQASSYSTASTASSNTLPAAALPADIGSPTLPALRGGGFSPGKKGGAAGASRNYLAVGGSPETKKTSSRDDDEGQKKRFSDSALVTRRQSHGRGAGGVSTARRARRGTVGAGMGSGSGLAGRLRELDRHMASVSAAAKTPCRSGAIRVRPEASGDSLYDEHGFLKSSPVARG</sequence>
<evidence type="ECO:0000313" key="4">
    <source>
        <dbReference type="Proteomes" id="UP001392437"/>
    </source>
</evidence>
<feature type="compositionally biased region" description="Basic and acidic residues" evidence="1">
    <location>
        <begin position="415"/>
        <end position="424"/>
    </location>
</feature>
<feature type="region of interest" description="Disordered" evidence="1">
    <location>
        <begin position="398"/>
        <end position="528"/>
    </location>
</feature>
<feature type="region of interest" description="Disordered" evidence="1">
    <location>
        <begin position="916"/>
        <end position="937"/>
    </location>
</feature>
<feature type="compositionally biased region" description="Acidic residues" evidence="1">
    <location>
        <begin position="680"/>
        <end position="689"/>
    </location>
</feature>
<feature type="compositionally biased region" description="Low complexity" evidence="1">
    <location>
        <begin position="762"/>
        <end position="789"/>
    </location>
</feature>
<name>A0AAW0QKX8_9PEZI</name>
<evidence type="ECO:0000256" key="2">
    <source>
        <dbReference type="SAM" id="Phobius"/>
    </source>
</evidence>
<reference evidence="3 4" key="1">
    <citation type="submission" date="2023-01" db="EMBL/GenBank/DDBJ databases">
        <title>Analysis of 21 Apiospora genomes using comparative genomics revels a genus with tremendous synthesis potential of carbohydrate active enzymes and secondary metabolites.</title>
        <authorList>
            <person name="Sorensen T."/>
        </authorList>
    </citation>
    <scope>NUCLEOTIDE SEQUENCE [LARGE SCALE GENOMIC DNA]</scope>
    <source>
        <strain evidence="3 4">CBS 117206</strain>
    </source>
</reference>
<proteinExistence type="predicted"/>
<keyword evidence="2" id="KW-0812">Transmembrane</keyword>
<feature type="compositionally biased region" description="Gly residues" evidence="1">
    <location>
        <begin position="874"/>
        <end position="884"/>
    </location>
</feature>
<feature type="compositionally biased region" description="Basic and acidic residues" evidence="1">
    <location>
        <begin position="827"/>
        <end position="845"/>
    </location>
</feature>
<keyword evidence="2" id="KW-1133">Transmembrane helix</keyword>
<feature type="compositionally biased region" description="Basic and acidic residues" evidence="1">
    <location>
        <begin position="462"/>
        <end position="484"/>
    </location>
</feature>
<feature type="compositionally biased region" description="Gly residues" evidence="1">
    <location>
        <begin position="800"/>
        <end position="813"/>
    </location>
</feature>
<feature type="compositionally biased region" description="Polar residues" evidence="1">
    <location>
        <begin position="704"/>
        <end position="714"/>
    </location>
</feature>
<feature type="compositionally biased region" description="Low complexity" evidence="1">
    <location>
        <begin position="342"/>
        <end position="352"/>
    </location>
</feature>
<organism evidence="3 4">
    <name type="scientific">Apiospora kogelbergensis</name>
    <dbReference type="NCBI Taxonomy" id="1337665"/>
    <lineage>
        <taxon>Eukaryota</taxon>
        <taxon>Fungi</taxon>
        <taxon>Dikarya</taxon>
        <taxon>Ascomycota</taxon>
        <taxon>Pezizomycotina</taxon>
        <taxon>Sordariomycetes</taxon>
        <taxon>Xylariomycetidae</taxon>
        <taxon>Amphisphaeriales</taxon>
        <taxon>Apiosporaceae</taxon>
        <taxon>Apiospora</taxon>
    </lineage>
</organism>
<gene>
    <name evidence="3" type="ORF">PG999_010383</name>
</gene>
<feature type="compositionally biased region" description="Basic residues" evidence="1">
    <location>
        <begin position="322"/>
        <end position="333"/>
    </location>
</feature>
<evidence type="ECO:0000256" key="1">
    <source>
        <dbReference type="SAM" id="MobiDB-lite"/>
    </source>
</evidence>
<accession>A0AAW0QKX8</accession>
<keyword evidence="4" id="KW-1185">Reference proteome</keyword>
<comment type="caution">
    <text evidence="3">The sequence shown here is derived from an EMBL/GenBank/DDBJ whole genome shotgun (WGS) entry which is preliminary data.</text>
</comment>
<feature type="compositionally biased region" description="Basic and acidic residues" evidence="1">
    <location>
        <begin position="661"/>
        <end position="675"/>
    </location>
</feature>
<evidence type="ECO:0000313" key="3">
    <source>
        <dbReference type="EMBL" id="KAK8100009.1"/>
    </source>
</evidence>
<dbReference type="AlphaFoldDB" id="A0AAW0QKX8"/>
<dbReference type="EMBL" id="JAQQWP010000009">
    <property type="protein sequence ID" value="KAK8100009.1"/>
    <property type="molecule type" value="Genomic_DNA"/>
</dbReference>
<protein>
    <submittedName>
        <fullName evidence="3">Uncharacterized protein</fullName>
    </submittedName>
</protein>
<feature type="compositionally biased region" description="Basic and acidic residues" evidence="1">
    <location>
        <begin position="206"/>
        <end position="215"/>
    </location>
</feature>
<feature type="compositionally biased region" description="Polar residues" evidence="1">
    <location>
        <begin position="636"/>
        <end position="648"/>
    </location>
</feature>
<feature type="compositionally biased region" description="Basic residues" evidence="1">
    <location>
        <begin position="172"/>
        <end position="185"/>
    </location>
</feature>
<dbReference type="Proteomes" id="UP001392437">
    <property type="component" value="Unassembled WGS sequence"/>
</dbReference>